<keyword evidence="10 13" id="KW-0067">ATP-binding</keyword>
<evidence type="ECO:0000256" key="3">
    <source>
        <dbReference type="ARBA" id="ARBA00012071"/>
    </source>
</evidence>
<dbReference type="EMBL" id="AHTH01000055">
    <property type="protein sequence ID" value="EHR39452.1"/>
    <property type="molecule type" value="Genomic_DNA"/>
</dbReference>
<evidence type="ECO:0000256" key="1">
    <source>
        <dbReference type="ARBA" id="ARBA00002274"/>
    </source>
</evidence>
<evidence type="ECO:0000256" key="4">
    <source>
        <dbReference type="ARBA" id="ARBA00016436"/>
    </source>
</evidence>
<comment type="similarity">
    <text evidence="13">Belongs to the LpxK family.</text>
</comment>
<dbReference type="GO" id="GO:0009245">
    <property type="term" value="P:lipid A biosynthetic process"/>
    <property type="evidence" value="ECO:0007669"/>
    <property type="project" value="UniProtKB-UniRule"/>
</dbReference>
<dbReference type="NCBIfam" id="TIGR00682">
    <property type="entry name" value="lpxK"/>
    <property type="match status" value="1"/>
</dbReference>
<dbReference type="PATRIC" id="fig|1129374.4.peg.3320"/>
<dbReference type="AlphaFoldDB" id="H3ZIY3"/>
<dbReference type="STRING" id="1129374.AJE_16754"/>
<keyword evidence="9 13" id="KW-0418">Kinase</keyword>
<dbReference type="GO" id="GO:0009029">
    <property type="term" value="F:lipid-A 4'-kinase activity"/>
    <property type="evidence" value="ECO:0007669"/>
    <property type="project" value="UniProtKB-UniRule"/>
</dbReference>
<organism evidence="14 15">
    <name type="scientific">Alishewanella jeotgali KCTC 22429</name>
    <dbReference type="NCBI Taxonomy" id="1129374"/>
    <lineage>
        <taxon>Bacteria</taxon>
        <taxon>Pseudomonadati</taxon>
        <taxon>Pseudomonadota</taxon>
        <taxon>Gammaproteobacteria</taxon>
        <taxon>Alteromonadales</taxon>
        <taxon>Alteromonadaceae</taxon>
        <taxon>Alishewanella</taxon>
    </lineage>
</organism>
<dbReference type="PANTHER" id="PTHR42724:SF1">
    <property type="entry name" value="TETRAACYLDISACCHARIDE 4'-KINASE, MITOCHONDRIAL-RELATED"/>
    <property type="match status" value="1"/>
</dbReference>
<comment type="caution">
    <text evidence="14">The sequence shown here is derived from an EMBL/GenBank/DDBJ whole genome shotgun (WGS) entry which is preliminary data.</text>
</comment>
<evidence type="ECO:0000256" key="12">
    <source>
        <dbReference type="ARBA" id="ARBA00029757"/>
    </source>
</evidence>
<dbReference type="GO" id="GO:0009244">
    <property type="term" value="P:lipopolysaccharide core region biosynthetic process"/>
    <property type="evidence" value="ECO:0007669"/>
    <property type="project" value="TreeGrafter"/>
</dbReference>
<comment type="pathway">
    <text evidence="2 13">Glycolipid biosynthesis; lipid IV(A) biosynthesis; lipid IV(A) from (3R)-3-hydroxytetradecanoyl-[acyl-carrier-protein] and UDP-N-acetyl-alpha-D-glucosamine: step 6/6.</text>
</comment>
<keyword evidence="6 13" id="KW-0441">Lipid A biosynthesis</keyword>
<dbReference type="UniPathway" id="UPA00359">
    <property type="reaction ID" value="UER00482"/>
</dbReference>
<evidence type="ECO:0000256" key="8">
    <source>
        <dbReference type="ARBA" id="ARBA00022741"/>
    </source>
</evidence>
<keyword evidence="5 13" id="KW-0444">Lipid biosynthesis</keyword>
<dbReference type="GO" id="GO:0005524">
    <property type="term" value="F:ATP binding"/>
    <property type="evidence" value="ECO:0007669"/>
    <property type="project" value="UniProtKB-UniRule"/>
</dbReference>
<dbReference type="HAMAP" id="MF_00409">
    <property type="entry name" value="LpxK"/>
    <property type="match status" value="1"/>
</dbReference>
<dbReference type="Pfam" id="PF02606">
    <property type="entry name" value="LpxK"/>
    <property type="match status" value="1"/>
</dbReference>
<keyword evidence="11 13" id="KW-0443">Lipid metabolism</keyword>
<keyword evidence="15" id="KW-1185">Reference proteome</keyword>
<dbReference type="PANTHER" id="PTHR42724">
    <property type="entry name" value="TETRAACYLDISACCHARIDE 4'-KINASE"/>
    <property type="match status" value="1"/>
</dbReference>
<comment type="catalytic activity">
    <reaction evidence="13">
        <text>a lipid A disaccharide + ATP = a lipid IVA + ADP + H(+)</text>
        <dbReference type="Rhea" id="RHEA:67840"/>
        <dbReference type="ChEBI" id="CHEBI:15378"/>
        <dbReference type="ChEBI" id="CHEBI:30616"/>
        <dbReference type="ChEBI" id="CHEBI:176343"/>
        <dbReference type="ChEBI" id="CHEBI:176425"/>
        <dbReference type="ChEBI" id="CHEBI:456216"/>
        <dbReference type="EC" id="2.7.1.130"/>
    </reaction>
</comment>
<evidence type="ECO:0000256" key="2">
    <source>
        <dbReference type="ARBA" id="ARBA00004870"/>
    </source>
</evidence>
<evidence type="ECO:0000313" key="14">
    <source>
        <dbReference type="EMBL" id="EHR39452.1"/>
    </source>
</evidence>
<accession>H3ZIY3</accession>
<evidence type="ECO:0000256" key="5">
    <source>
        <dbReference type="ARBA" id="ARBA00022516"/>
    </source>
</evidence>
<evidence type="ECO:0000256" key="7">
    <source>
        <dbReference type="ARBA" id="ARBA00022679"/>
    </source>
</evidence>
<dbReference type="GO" id="GO:0005886">
    <property type="term" value="C:plasma membrane"/>
    <property type="evidence" value="ECO:0007669"/>
    <property type="project" value="TreeGrafter"/>
</dbReference>
<evidence type="ECO:0000256" key="6">
    <source>
        <dbReference type="ARBA" id="ARBA00022556"/>
    </source>
</evidence>
<name>H3ZIY3_9ALTE</name>
<sequence>MNLLEQAWYKKHWWCALLLPFSALFYLVSSVRRLLFRAGVLKTERLPVPVLIVGNITVGGTGKTPFTIWLCDYLRQRGYTPGIISRGYGGKVKAPRLVTELDSPALVGDEPLLLAQRSGCPIVVSPDRVAAGRFLLEKRPQVDIIISDDGLQHYRLARDLEIVLLDGQRGLGNGWLLPAGPLRELPKRLASVDLVIANSGSSALAAGEIKLSSAAASPLLPDAEPLTPDTEIQLVAGIGNPLRFKASAEQAGFKIKHCHFWPDHHPFQADDFNMVSGPILMTEKDAVKCRKFARPDWYYLPVQAEPDAAVVARLDALLNTLGIRYGTQSGID</sequence>
<reference evidence="14 15" key="1">
    <citation type="journal article" date="2012" name="J. Bacteriol.">
        <title>Genome Sequence of Extracellular-Protease-Producing Alishewanella jeotgali Isolated from Traditional Korean Fermented Seafood.</title>
        <authorList>
            <person name="Jung J."/>
            <person name="Chun J."/>
            <person name="Park W."/>
        </authorList>
    </citation>
    <scope>NUCLEOTIDE SEQUENCE [LARGE SCALE GENOMIC DNA]</scope>
    <source>
        <strain evidence="14 15">KCTC 22429</strain>
    </source>
</reference>
<proteinExistence type="inferred from homology"/>
<evidence type="ECO:0000256" key="10">
    <source>
        <dbReference type="ARBA" id="ARBA00022840"/>
    </source>
</evidence>
<dbReference type="RefSeq" id="WP_008608244.1">
    <property type="nucleotide sequence ID" value="NZ_AHTH01000055.1"/>
</dbReference>
<comment type="function">
    <text evidence="1 13">Transfers the gamma-phosphate of ATP to the 4'-position of a tetraacyldisaccharide 1-phosphate intermediate (termed DS-1-P) to form tetraacyldisaccharide 1,4'-bis-phosphate (lipid IVA).</text>
</comment>
<dbReference type="EC" id="2.7.1.130" evidence="3 13"/>
<gene>
    <name evidence="13" type="primary">lpxK</name>
    <name evidence="14" type="ORF">AJE_16754</name>
</gene>
<feature type="binding site" evidence="13">
    <location>
        <begin position="57"/>
        <end position="64"/>
    </location>
    <ligand>
        <name>ATP</name>
        <dbReference type="ChEBI" id="CHEBI:30616"/>
    </ligand>
</feature>
<evidence type="ECO:0000256" key="9">
    <source>
        <dbReference type="ARBA" id="ARBA00022777"/>
    </source>
</evidence>
<evidence type="ECO:0000256" key="11">
    <source>
        <dbReference type="ARBA" id="ARBA00023098"/>
    </source>
</evidence>
<protein>
    <recommendedName>
        <fullName evidence="4 13">Tetraacyldisaccharide 4'-kinase</fullName>
        <ecNumber evidence="3 13">2.7.1.130</ecNumber>
    </recommendedName>
    <alternativeName>
        <fullName evidence="12 13">Lipid A 4'-kinase</fullName>
    </alternativeName>
</protein>
<dbReference type="Proteomes" id="UP000012046">
    <property type="component" value="Unassembled WGS sequence"/>
</dbReference>
<dbReference type="InterPro" id="IPR003758">
    <property type="entry name" value="LpxK"/>
</dbReference>
<evidence type="ECO:0000313" key="15">
    <source>
        <dbReference type="Proteomes" id="UP000012046"/>
    </source>
</evidence>
<keyword evidence="8 13" id="KW-0547">Nucleotide-binding</keyword>
<evidence type="ECO:0000256" key="13">
    <source>
        <dbReference type="HAMAP-Rule" id="MF_00409"/>
    </source>
</evidence>
<dbReference type="eggNOG" id="COG1663">
    <property type="taxonomic scope" value="Bacteria"/>
</dbReference>
<dbReference type="InterPro" id="IPR027417">
    <property type="entry name" value="P-loop_NTPase"/>
</dbReference>
<dbReference type="CDD" id="cd01983">
    <property type="entry name" value="SIMIBI"/>
    <property type="match status" value="1"/>
</dbReference>
<keyword evidence="7 13" id="KW-0808">Transferase</keyword>
<dbReference type="SUPFAM" id="SSF52540">
    <property type="entry name" value="P-loop containing nucleoside triphosphate hydrolases"/>
    <property type="match status" value="1"/>
</dbReference>